<keyword evidence="4 9" id="KW-0679">Respiratory chain</keyword>
<comment type="subcellular location">
    <subcellularLocation>
        <location evidence="1">Mitochondrion inner membrane</location>
        <topology evidence="1">Peripheral membrane protein</topology>
        <orientation evidence="1">Matrix side</orientation>
    </subcellularLocation>
</comment>
<dbReference type="EMBL" id="JAEOAQ010000002">
    <property type="protein sequence ID" value="KAG5419931.1"/>
    <property type="molecule type" value="Genomic_DNA"/>
</dbReference>
<dbReference type="RefSeq" id="XP_067549047.1">
    <property type="nucleotide sequence ID" value="XM_067690598.1"/>
</dbReference>
<evidence type="ECO:0000256" key="5">
    <source>
        <dbReference type="ARBA" id="ARBA00022792"/>
    </source>
</evidence>
<evidence type="ECO:0000256" key="1">
    <source>
        <dbReference type="ARBA" id="ARBA00004443"/>
    </source>
</evidence>
<dbReference type="AlphaFoldDB" id="A0A8H8DDJ0"/>
<name>A0A8H8DDJ0_9ASCO</name>
<dbReference type="FunFam" id="1.10.1090.10:FF:000001">
    <property type="entry name" value="Cytochrome b-c1 complex subunit 7"/>
    <property type="match status" value="1"/>
</dbReference>
<keyword evidence="6 9" id="KW-0249">Electron transport</keyword>
<keyword evidence="3 9" id="KW-0813">Transport</keyword>
<dbReference type="InterPro" id="IPR003197">
    <property type="entry name" value="QCR7"/>
</dbReference>
<keyword evidence="7 9" id="KW-0496">Mitochondrion</keyword>
<dbReference type="GO" id="GO:0006122">
    <property type="term" value="P:mitochondrial electron transport, ubiquinol to cytochrome c"/>
    <property type="evidence" value="ECO:0007669"/>
    <property type="project" value="InterPro"/>
</dbReference>
<evidence type="ECO:0000313" key="11">
    <source>
        <dbReference type="Proteomes" id="UP000669133"/>
    </source>
</evidence>
<comment type="similarity">
    <text evidence="2 9">Belongs to the UQCRB/QCR7 family.</text>
</comment>
<dbReference type="Proteomes" id="UP000669133">
    <property type="component" value="Unassembled WGS sequence"/>
</dbReference>
<evidence type="ECO:0000256" key="2">
    <source>
        <dbReference type="ARBA" id="ARBA00008554"/>
    </source>
</evidence>
<keyword evidence="8 9" id="KW-0472">Membrane</keyword>
<evidence type="ECO:0000256" key="6">
    <source>
        <dbReference type="ARBA" id="ARBA00022982"/>
    </source>
</evidence>
<keyword evidence="5 9" id="KW-0999">Mitochondrion inner membrane</keyword>
<comment type="function">
    <text evidence="9">Component of the ubiquinol-cytochrome c oxidoreductase, a multisubunit transmembrane complex that is part of the mitochondrial electron transport chain which drives oxidative phosphorylation.</text>
</comment>
<dbReference type="Pfam" id="PF02271">
    <property type="entry name" value="UCR_14kD"/>
    <property type="match status" value="1"/>
</dbReference>
<dbReference type="GO" id="GO:0005743">
    <property type="term" value="C:mitochondrial inner membrane"/>
    <property type="evidence" value="ECO:0007669"/>
    <property type="project" value="UniProtKB-SubCell"/>
</dbReference>
<dbReference type="PANTHER" id="PTHR12022">
    <property type="entry name" value="UBIQUINOL-CYTOCHROME C REDUCTASE COMPLEX 14 KD PROTEIN"/>
    <property type="match status" value="1"/>
</dbReference>
<organism evidence="10 11">
    <name type="scientific">Candida metapsilosis</name>
    <dbReference type="NCBI Taxonomy" id="273372"/>
    <lineage>
        <taxon>Eukaryota</taxon>
        <taxon>Fungi</taxon>
        <taxon>Dikarya</taxon>
        <taxon>Ascomycota</taxon>
        <taxon>Saccharomycotina</taxon>
        <taxon>Pichiomycetes</taxon>
        <taxon>Debaryomycetaceae</taxon>
        <taxon>Candida/Lodderomyces clade</taxon>
        <taxon>Candida</taxon>
    </lineage>
</organism>
<dbReference type="GO" id="GO:0045275">
    <property type="term" value="C:respiratory chain complex III"/>
    <property type="evidence" value="ECO:0007669"/>
    <property type="project" value="InterPro"/>
</dbReference>
<protein>
    <recommendedName>
        <fullName evidence="9">Cytochrome b-c1 complex subunit 7</fullName>
    </recommendedName>
</protein>
<dbReference type="InterPro" id="IPR036544">
    <property type="entry name" value="QCR7_sf"/>
</dbReference>
<proteinExistence type="inferred from homology"/>
<dbReference type="GeneID" id="93650440"/>
<reference evidence="10 11" key="1">
    <citation type="submission" date="2020-12" db="EMBL/GenBank/DDBJ databases">
        <title>Effect of drift, selection, and recombination on the evolution of hybrid genomes in Candida yeast pathogens.</title>
        <authorList>
            <person name="Mixao V."/>
            <person name="Ksiezopolska E."/>
            <person name="Saus E."/>
            <person name="Boekhout T."/>
            <person name="Gacser A."/>
            <person name="Gabaldon T."/>
        </authorList>
    </citation>
    <scope>NUCLEOTIDE SEQUENCE [LARGE SCALE GENOMIC DNA]</scope>
    <source>
        <strain evidence="10 11">BP57</strain>
    </source>
</reference>
<evidence type="ECO:0000256" key="4">
    <source>
        <dbReference type="ARBA" id="ARBA00022660"/>
    </source>
</evidence>
<comment type="caution">
    <text evidence="10">The sequence shown here is derived from an EMBL/GenBank/DDBJ whole genome shotgun (WGS) entry which is preliminary data.</text>
</comment>
<dbReference type="SUPFAM" id="SSF81524">
    <property type="entry name" value="14 kDa protein of cytochrome bc1 complex (Ubiquinol-cytochrome c reductase)"/>
    <property type="match status" value="1"/>
</dbReference>
<dbReference type="PANTHER" id="PTHR12022:SF0">
    <property type="entry name" value="CYTOCHROME B-C1 COMPLEX SUBUNIT 7"/>
    <property type="match status" value="1"/>
</dbReference>
<dbReference type="OrthoDB" id="425749at2759"/>
<keyword evidence="11" id="KW-1185">Reference proteome</keyword>
<dbReference type="PIRSF" id="PIRSF000022">
    <property type="entry name" value="Bc1_14K"/>
    <property type="match status" value="1"/>
</dbReference>
<evidence type="ECO:0000256" key="7">
    <source>
        <dbReference type="ARBA" id="ARBA00023128"/>
    </source>
</evidence>
<gene>
    <name evidence="10" type="ORF">I9W82_001811</name>
</gene>
<dbReference type="Gene3D" id="1.10.1090.10">
    <property type="entry name" value="Cytochrome b-c1 complex subunit 7"/>
    <property type="match status" value="1"/>
</dbReference>
<evidence type="ECO:0000313" key="10">
    <source>
        <dbReference type="EMBL" id="KAG5419931.1"/>
    </source>
</evidence>
<evidence type="ECO:0000256" key="9">
    <source>
        <dbReference type="PIRNR" id="PIRNR000022"/>
    </source>
</evidence>
<accession>A0A8H8DDJ0</accession>
<sequence length="127" mass="14403">MSSMTSVVKAANFILSRPTLSKIVTPLANKFTAYAGYREMGLKFNDLLMEETPIMQKAIKRLPPSLSYARNFRILTAHQLSLTQQILPAEKALKPEEDDHYLIPYILEAEKEAFEKAELDNIEVKSS</sequence>
<evidence type="ECO:0000256" key="3">
    <source>
        <dbReference type="ARBA" id="ARBA00022448"/>
    </source>
</evidence>
<evidence type="ECO:0000256" key="8">
    <source>
        <dbReference type="ARBA" id="ARBA00023136"/>
    </source>
</evidence>